<sequence length="69" mass="7062">MKSEIKMEPSSPHSSPAEDQTEPVDLSLNKPRSASTTSTTVNPAPSSAVSQPGLSATPVPPTVQSIGSM</sequence>
<evidence type="ECO:0000256" key="1">
    <source>
        <dbReference type="SAM" id="MobiDB-lite"/>
    </source>
</evidence>
<protein>
    <submittedName>
        <fullName evidence="2">Uncharacterized protein</fullName>
    </submittedName>
</protein>
<feature type="compositionally biased region" description="Polar residues" evidence="1">
    <location>
        <begin position="30"/>
        <end position="54"/>
    </location>
</feature>
<evidence type="ECO:0000313" key="3">
    <source>
        <dbReference type="Proteomes" id="UP001434883"/>
    </source>
</evidence>
<feature type="region of interest" description="Disordered" evidence="1">
    <location>
        <begin position="1"/>
        <end position="69"/>
    </location>
</feature>
<reference evidence="2 3" key="1">
    <citation type="submission" date="2021-06" db="EMBL/GenBank/DDBJ databases">
        <authorList>
            <person name="Palmer J.M."/>
        </authorList>
    </citation>
    <scope>NUCLEOTIDE SEQUENCE [LARGE SCALE GENOMIC DNA]</scope>
    <source>
        <strain evidence="2 3">XC_2019</strain>
        <tissue evidence="2">Muscle</tissue>
    </source>
</reference>
<proteinExistence type="predicted"/>
<comment type="caution">
    <text evidence="2">The sequence shown here is derived from an EMBL/GenBank/DDBJ whole genome shotgun (WGS) entry which is preliminary data.</text>
</comment>
<accession>A0ABV0SD75</accession>
<dbReference type="EMBL" id="JAHRIN010077038">
    <property type="protein sequence ID" value="MEQ2218500.1"/>
    <property type="molecule type" value="Genomic_DNA"/>
</dbReference>
<keyword evidence="3" id="KW-1185">Reference proteome</keyword>
<gene>
    <name evidence="2" type="ORF">XENOCAPTIV_004012</name>
</gene>
<feature type="non-terminal residue" evidence="2">
    <location>
        <position position="69"/>
    </location>
</feature>
<name>A0ABV0SD75_9TELE</name>
<evidence type="ECO:0000313" key="2">
    <source>
        <dbReference type="EMBL" id="MEQ2218500.1"/>
    </source>
</evidence>
<dbReference type="Proteomes" id="UP001434883">
    <property type="component" value="Unassembled WGS sequence"/>
</dbReference>
<organism evidence="2 3">
    <name type="scientific">Xenoophorus captivus</name>
    <dbReference type="NCBI Taxonomy" id="1517983"/>
    <lineage>
        <taxon>Eukaryota</taxon>
        <taxon>Metazoa</taxon>
        <taxon>Chordata</taxon>
        <taxon>Craniata</taxon>
        <taxon>Vertebrata</taxon>
        <taxon>Euteleostomi</taxon>
        <taxon>Actinopterygii</taxon>
        <taxon>Neopterygii</taxon>
        <taxon>Teleostei</taxon>
        <taxon>Neoteleostei</taxon>
        <taxon>Acanthomorphata</taxon>
        <taxon>Ovalentaria</taxon>
        <taxon>Atherinomorphae</taxon>
        <taxon>Cyprinodontiformes</taxon>
        <taxon>Goodeidae</taxon>
        <taxon>Xenoophorus</taxon>
    </lineage>
</organism>